<reference evidence="2" key="2">
    <citation type="submission" date="2005-04" db="EMBL/GenBank/DDBJ databases">
        <authorList>
            <person name="Buell C.R."/>
            <person name="Wing R.A."/>
            <person name="McCombie W.A."/>
            <person name="Ouyang S."/>
        </authorList>
    </citation>
    <scope>NUCLEOTIDE SEQUENCE</scope>
</reference>
<reference evidence="2" key="1">
    <citation type="journal article" date="2005" name="BMC Biol.">
        <title>The sequence of rice chromosomes 11 and 12, rich in disease resistance genes and recent gene duplications.</title>
        <authorList>
            <consortium name="The rice chromosomes 11 and 12 sequencing consortia"/>
        </authorList>
    </citation>
    <scope>NUCLEOTIDE SEQUENCE [LARGE SCALE GENOMIC DNA]</scope>
</reference>
<proteinExistence type="predicted"/>
<evidence type="ECO:0000313" key="2">
    <source>
        <dbReference type="EMBL" id="ABA93872.1"/>
    </source>
</evidence>
<sequence length="509" mass="56730">MEVFAAAPPCPSVFELAAAEVAAVCVGRGAAARSAAASVVTRSRPVTGSAVEPPASTPDTHHRSRIRVRGVRIGGRMCRPLASPCHVGSADAAPSRAGLSPDPSSRQIRPTMAGSSRVGRRSAAGMPIKIPGDSKIEIQNRSRNLTVYASKVVDSVAYNAMLSYPEGQQEKCVAVCRRLEHAHALFDILASCSHSNIIEPIGIWEEKGTKLAYIVFPCFDGPLSLIPTEEIFDVEDATNDKSYTFGFTDQGCKIFVEMFMAVKYVNDLYDDEQIPLKALNFDESKIFYQLNAQRDYRVLLTDFKLEISPTGNARNNRKGKGKASSTVPTVDELKVANWNGLGQLLQKLHKNLGLHAELNHFAELLGKKTVKYEDLVWEAGLWEHNSKVQFIREIYWHYNNDEAKISQLKLRASLGLKSCIDKLEVNKSREPNKEINDKSLYNSLFFLRVYMVAHRDDLIKGYSGAKETVEDRKAVVRLLMKECPTYMVKLIAEIRHLGWIKESPFLRSK</sequence>
<organism evidence="2">
    <name type="scientific">Oryza sativa subsp. japonica</name>
    <name type="common">Rice</name>
    <dbReference type="NCBI Taxonomy" id="39947"/>
    <lineage>
        <taxon>Eukaryota</taxon>
        <taxon>Viridiplantae</taxon>
        <taxon>Streptophyta</taxon>
        <taxon>Embryophyta</taxon>
        <taxon>Tracheophyta</taxon>
        <taxon>Spermatophyta</taxon>
        <taxon>Magnoliopsida</taxon>
        <taxon>Liliopsida</taxon>
        <taxon>Poales</taxon>
        <taxon>Poaceae</taxon>
        <taxon>BOP clade</taxon>
        <taxon>Oryzoideae</taxon>
        <taxon>Oryzeae</taxon>
        <taxon>Oryzinae</taxon>
        <taxon>Oryza</taxon>
        <taxon>Oryza sativa</taxon>
    </lineage>
</organism>
<feature type="region of interest" description="Disordered" evidence="1">
    <location>
        <begin position="42"/>
        <end position="62"/>
    </location>
</feature>
<dbReference type="AlphaFoldDB" id="Q2R3M6"/>
<feature type="region of interest" description="Disordered" evidence="1">
    <location>
        <begin position="89"/>
        <end position="126"/>
    </location>
</feature>
<gene>
    <name evidence="2" type="ordered locus">LOC_Os11g31420</name>
</gene>
<dbReference type="EMBL" id="DP000010">
    <property type="protein sequence ID" value="ABA93872.1"/>
    <property type="molecule type" value="Genomic_DNA"/>
</dbReference>
<name>Q2R3M6_ORYSJ</name>
<accession>Q2R3M6</accession>
<dbReference type="HOGENOM" id="CLU_038990_0_0_1"/>
<evidence type="ECO:0000256" key="1">
    <source>
        <dbReference type="SAM" id="MobiDB-lite"/>
    </source>
</evidence>
<protein>
    <submittedName>
        <fullName evidence="2">Expressed protein</fullName>
    </submittedName>
</protein>
<reference evidence="2" key="3">
    <citation type="submission" date="2006-01" db="EMBL/GenBank/DDBJ databases">
        <authorList>
            <person name="Buell R."/>
        </authorList>
    </citation>
    <scope>NUCLEOTIDE SEQUENCE</scope>
</reference>